<dbReference type="CDD" id="cd00202">
    <property type="entry name" value="ZnF_GATA"/>
    <property type="match status" value="1"/>
</dbReference>
<feature type="region of interest" description="Disordered" evidence="2">
    <location>
        <begin position="363"/>
        <end position="426"/>
    </location>
</feature>
<dbReference type="VEuPathDB" id="FungiDB:TREMEDRAFT_63404"/>
<keyword evidence="1" id="KW-0863">Zinc-finger</keyword>
<dbReference type="InParanoid" id="A0A4V1M313"/>
<evidence type="ECO:0000256" key="2">
    <source>
        <dbReference type="SAM" id="MobiDB-lite"/>
    </source>
</evidence>
<keyword evidence="5" id="KW-1185">Reference proteome</keyword>
<dbReference type="Gene3D" id="3.30.50.10">
    <property type="entry name" value="Erythroid Transcription Factor GATA-1, subunit A"/>
    <property type="match status" value="1"/>
</dbReference>
<keyword evidence="1" id="KW-0479">Metal-binding</keyword>
<comment type="caution">
    <text evidence="4">The sequence shown here is derived from an EMBL/GenBank/DDBJ whole genome shotgun (WGS) entry which is preliminary data.</text>
</comment>
<evidence type="ECO:0000259" key="3">
    <source>
        <dbReference type="PROSITE" id="PS50114"/>
    </source>
</evidence>
<protein>
    <recommendedName>
        <fullName evidence="3">GATA-type domain-containing protein</fullName>
    </recommendedName>
</protein>
<dbReference type="GO" id="GO:0006355">
    <property type="term" value="P:regulation of DNA-templated transcription"/>
    <property type="evidence" value="ECO:0007669"/>
    <property type="project" value="InterPro"/>
</dbReference>
<dbReference type="InterPro" id="IPR000679">
    <property type="entry name" value="Znf_GATA"/>
</dbReference>
<proteinExistence type="predicted"/>
<dbReference type="InterPro" id="IPR013088">
    <property type="entry name" value="Znf_NHR/GATA"/>
</dbReference>
<evidence type="ECO:0000313" key="4">
    <source>
        <dbReference type="EMBL" id="RXK35270.1"/>
    </source>
</evidence>
<dbReference type="GO" id="GO:0008270">
    <property type="term" value="F:zinc ion binding"/>
    <property type="evidence" value="ECO:0007669"/>
    <property type="project" value="UniProtKB-KW"/>
</dbReference>
<keyword evidence="1" id="KW-0862">Zinc</keyword>
<accession>A0A4V1M313</accession>
<dbReference type="OrthoDB" id="2162994at2759"/>
<organism evidence="4 5">
    <name type="scientific">Tremella mesenterica</name>
    <name type="common">Jelly fungus</name>
    <dbReference type="NCBI Taxonomy" id="5217"/>
    <lineage>
        <taxon>Eukaryota</taxon>
        <taxon>Fungi</taxon>
        <taxon>Dikarya</taxon>
        <taxon>Basidiomycota</taxon>
        <taxon>Agaricomycotina</taxon>
        <taxon>Tremellomycetes</taxon>
        <taxon>Tremellales</taxon>
        <taxon>Tremellaceae</taxon>
        <taxon>Tremella</taxon>
    </lineage>
</organism>
<dbReference type="GO" id="GO:0043565">
    <property type="term" value="F:sequence-specific DNA binding"/>
    <property type="evidence" value="ECO:0007669"/>
    <property type="project" value="InterPro"/>
</dbReference>
<dbReference type="SUPFAM" id="SSF57716">
    <property type="entry name" value="Glucocorticoid receptor-like (DNA-binding domain)"/>
    <property type="match status" value="1"/>
</dbReference>
<sequence length="458" mass="51134">MSIASDDSTSSTGVPRLGGVRCYWALVTPRQTHDRLELVFVHPDPVLGAHLARQQYSLMGRGVIEFIHPAEREQARRDLANAIAVDDLQGSVTRMRFARLSRIRTILGCPPEEVDVPYDAEVFVEDDEYLILDLVLNWVADGLLLAFFHAIKDKDKVANNDPLRKNEEWSNFCGTAFMSDEQVQALHHDVSTTIAVSPTSGRIPPRRVFQLHRVLGPSQPPQLVFSWPPVQAGSYSPQEFAELMDGVDMDPSQLATVDNEMRTNCTTRFGAKHSVTTEGQVRHVQSVFVPYGSLIFACFQTTLVSPSPGQSFIVPTHQPWMTPSSVNWSEPRAQYEDVFHTPPHTHHSHSHYPHSTYSIPFTPHPDHLGESSDTYHSLAHPYTPPMGKPYDRISSRSVSRGLSMEKPRQPMSHSGGGSQASRPMIRPPAGVERCAFCGTLESPEWRRNESGIKDLCNA</sequence>
<evidence type="ECO:0000256" key="1">
    <source>
        <dbReference type="PROSITE-ProRule" id="PRU00094"/>
    </source>
</evidence>
<dbReference type="Pfam" id="PF00320">
    <property type="entry name" value="GATA"/>
    <property type="match status" value="1"/>
</dbReference>
<gene>
    <name evidence="4" type="ORF">M231_07468</name>
</gene>
<dbReference type="Proteomes" id="UP000289152">
    <property type="component" value="Unassembled WGS sequence"/>
</dbReference>
<evidence type="ECO:0000313" key="5">
    <source>
        <dbReference type="Proteomes" id="UP000289152"/>
    </source>
</evidence>
<dbReference type="PROSITE" id="PS50114">
    <property type="entry name" value="GATA_ZN_FINGER_2"/>
    <property type="match status" value="1"/>
</dbReference>
<dbReference type="EMBL" id="SDIL01000147">
    <property type="protein sequence ID" value="RXK35270.1"/>
    <property type="molecule type" value="Genomic_DNA"/>
</dbReference>
<feature type="domain" description="GATA-type" evidence="3">
    <location>
        <begin position="433"/>
        <end position="458"/>
    </location>
</feature>
<reference evidence="4 5" key="1">
    <citation type="submission" date="2016-06" db="EMBL/GenBank/DDBJ databases">
        <title>Evolution of pathogenesis and genome organization in the Tremellales.</title>
        <authorList>
            <person name="Cuomo C."/>
            <person name="Litvintseva A."/>
            <person name="Heitman J."/>
            <person name="Chen Y."/>
            <person name="Sun S."/>
            <person name="Springer D."/>
            <person name="Dromer F."/>
            <person name="Young S."/>
            <person name="Zeng Q."/>
            <person name="Chapman S."/>
            <person name="Gujja S."/>
            <person name="Saif S."/>
            <person name="Birren B."/>
        </authorList>
    </citation>
    <scope>NUCLEOTIDE SEQUENCE [LARGE SCALE GENOMIC DNA]</scope>
    <source>
        <strain evidence="4 5">ATCC 28783</strain>
    </source>
</reference>
<name>A0A4V1M313_TREME</name>
<dbReference type="AlphaFoldDB" id="A0A4V1M313"/>